<dbReference type="PANTHER" id="PTHR21510:SF15">
    <property type="entry name" value="MICROTUBULE ORGANIZATION PROTEIN AKNA"/>
    <property type="match status" value="1"/>
</dbReference>
<feature type="compositionally biased region" description="Basic and acidic residues" evidence="2">
    <location>
        <begin position="1016"/>
        <end position="1025"/>
    </location>
</feature>
<dbReference type="GO" id="GO:0050727">
    <property type="term" value="P:regulation of inflammatory response"/>
    <property type="evidence" value="ECO:0007669"/>
    <property type="project" value="Ensembl"/>
</dbReference>
<feature type="compositionally biased region" description="Polar residues" evidence="2">
    <location>
        <begin position="199"/>
        <end position="217"/>
    </location>
</feature>
<organism evidence="4 5">
    <name type="scientific">Catagonus wagneri</name>
    <name type="common">Chacoan peccary</name>
    <dbReference type="NCBI Taxonomy" id="51154"/>
    <lineage>
        <taxon>Eukaryota</taxon>
        <taxon>Metazoa</taxon>
        <taxon>Chordata</taxon>
        <taxon>Craniata</taxon>
        <taxon>Vertebrata</taxon>
        <taxon>Euteleostomi</taxon>
        <taxon>Mammalia</taxon>
        <taxon>Eutheria</taxon>
        <taxon>Laurasiatheria</taxon>
        <taxon>Artiodactyla</taxon>
        <taxon>Suina</taxon>
        <taxon>Tayassuidae</taxon>
        <taxon>Catagonus</taxon>
    </lineage>
</organism>
<dbReference type="Ensembl" id="ENSCWAT00000023826.1">
    <property type="protein sequence ID" value="ENSCWAP00000021965.1"/>
    <property type="gene ID" value="ENSCWAG00000016587.1"/>
</dbReference>
<keyword evidence="1" id="KW-0175">Coiled coil</keyword>
<feature type="compositionally biased region" description="Polar residues" evidence="2">
    <location>
        <begin position="975"/>
        <end position="993"/>
    </location>
</feature>
<feature type="compositionally biased region" description="Low complexity" evidence="2">
    <location>
        <begin position="801"/>
        <end position="814"/>
    </location>
</feature>
<feature type="region of interest" description="Disordered" evidence="2">
    <location>
        <begin position="1"/>
        <end position="394"/>
    </location>
</feature>
<keyword evidence="5" id="KW-1185">Reference proteome</keyword>
<dbReference type="GO" id="GO:0060234">
    <property type="term" value="P:neuroblast delamination"/>
    <property type="evidence" value="ECO:0007669"/>
    <property type="project" value="Ensembl"/>
</dbReference>
<sequence length="1434" mass="153861">MASSGMEVHWAEPALGNGPRRRRWAWAEEGKDDNGSGVHSLGDEDPSPSAPSPELLEDFLRTQQSLQPLAWGPDSQPDGHPDPESGESAEDESEAEDADSPESSTLPLSWLPQQDPQLDMAEEEADEASGDPEVQEAEGSPLRLGYETDLSPGGNGDTSSTSPGWDQPTGWVASDKQASEDKLPEHSEVNPTVDLSPARSWSSGTVSLNHPNDSLDSTWEGDTDVPQLPVPAETSPQSPSHHLLNPSDRTGGSVALATATGFQASLAPPAQSLQCPADRWRGETASLPCPQPEDQAWKRTRISPKPLPSRFTGSISPLNPSRRSAGQGRPPPRPGATLAGHSSSDAPKYGRGQLNYPLPDFSKVGPRVKFPKDETYRPPKARSHSRLPEGPARPLIFKSPAEIVREVLLSSGEVGPREGLPPTHPITKVPQEFQTPEQATKLVHQLQEDYHKLLTKYAEAENTIDQLRFGAKVNLYSDPPQPSRNVHTGTVPQATKVLSFTIPQPRSVERWPGPAEGLQASEASGWPSAGGDLSPSSPRSVAPTVGWLPENSGVAPDQPSAEWAQDLASQASRFLAKVEAFVELIQAGRLTPGDQRKGFERLQAAHVALEEEYLKACREQHLAEQLAGSKGTPRKFDPNRELEAEIFQLGIRLDELKDHMDQRQQEPEPAGSDRALDSPPATPSPHQPTDLPSPLEQAPTPALHTLCPKPNTSSLDPQPLDVNLDLSATSNEVEDRPLGLPARLRHKEPQVKRGFHGLLEQYLSAKSLPEARRMEEEDEEEVQGQGHTLEVYGQAPAPGGAATRLATRQLLAQTERSHRPPAEEPGEQMTSVKPADSQAPMARGGHLRGLGRAEAAPPGPSRRPRPRGTKSAASHQSSLTSLEGSGISERLPQKSLCQAGRPPLEEPWMASPETDSGFVGSETSRVSPLAQTPEHRLTQISTPGTSAHCFTPSVPRDTASRHQTRGLPVPRRATEPSTPRSRAQRSLSSQDNPLRQRAPSFCLERAQAADVADPGSEFKGRKRISEPLPRGMTISPPCTPAPAGAASSREPTESTATFLLSRTGRDQAIRELQEEVSRLQLRLEDSLHQHPQAGPARPASVFDRPARAQDQPAGPWATWGSHYGSKSTEQLSGEPGLAEPAVPAGRRRARSSSVPREVPRPSLSSESEPTSPRLFPEKGGTTEESSQAARAGARGVASTGQPDRVTFRGQYTGQQYHVLNSKTVPRGTGPNSCPRCRPVRTQDPGGAVTKDSLGPSPAGTLQCPLCGQARSPSEGDGPDSATSAAEKAATRRNAPSTSSPKQRSRRAGSPPRPPPGLWYLAAAPSAPAPPAFAYISSVPVMPYPSATVYYAPLGPTSAPAARAAAEWPPTATSRQARGPRNSIQLDLEDLEELNKALSRAVQAAESVRSTTKHMSRSLSADLRQARGLRGSCLF</sequence>
<dbReference type="GO" id="GO:0021849">
    <property type="term" value="P:neuroblast division in subventricular zone"/>
    <property type="evidence" value="ECO:0007669"/>
    <property type="project" value="Ensembl"/>
</dbReference>
<dbReference type="Pfam" id="PF12443">
    <property type="entry name" value="AKNA"/>
    <property type="match status" value="1"/>
</dbReference>
<dbReference type="GO" id="GO:0005829">
    <property type="term" value="C:cytosol"/>
    <property type="evidence" value="ECO:0007669"/>
    <property type="project" value="Ensembl"/>
</dbReference>
<feature type="compositionally biased region" description="Basic and acidic residues" evidence="2">
    <location>
        <begin position="25"/>
        <end position="34"/>
    </location>
</feature>
<feature type="region of interest" description="Disordered" evidence="2">
    <location>
        <begin position="505"/>
        <end position="559"/>
    </location>
</feature>
<accession>A0A8C3X066</accession>
<evidence type="ECO:0000256" key="2">
    <source>
        <dbReference type="SAM" id="MobiDB-lite"/>
    </source>
</evidence>
<dbReference type="GO" id="GO:0005813">
    <property type="term" value="C:centrosome"/>
    <property type="evidence" value="ECO:0007669"/>
    <property type="project" value="Ensembl"/>
</dbReference>
<dbReference type="Proteomes" id="UP000694540">
    <property type="component" value="Unplaced"/>
</dbReference>
<dbReference type="PANTHER" id="PTHR21510">
    <property type="entry name" value="AKNA DOMAIN-CONTAINING PROTEIN"/>
    <property type="match status" value="1"/>
</dbReference>
<feature type="compositionally biased region" description="Polar residues" evidence="2">
    <location>
        <begin position="1209"/>
        <end position="1223"/>
    </location>
</feature>
<dbReference type="GO" id="GO:0045944">
    <property type="term" value="P:positive regulation of transcription by RNA polymerase II"/>
    <property type="evidence" value="ECO:0007669"/>
    <property type="project" value="Ensembl"/>
</dbReference>
<dbReference type="InterPro" id="IPR022150">
    <property type="entry name" value="AKNA_dom"/>
</dbReference>
<proteinExistence type="predicted"/>
<evidence type="ECO:0000259" key="3">
    <source>
        <dbReference type="Pfam" id="PF12443"/>
    </source>
</evidence>
<feature type="compositionally biased region" description="Low complexity" evidence="2">
    <location>
        <begin position="1151"/>
        <end position="1173"/>
    </location>
</feature>
<dbReference type="GO" id="GO:0001837">
    <property type="term" value="P:epithelial to mesenchymal transition"/>
    <property type="evidence" value="ECO:0007669"/>
    <property type="project" value="Ensembl"/>
</dbReference>
<dbReference type="GeneTree" id="ENSGT00940000154254"/>
<evidence type="ECO:0000313" key="4">
    <source>
        <dbReference type="Ensembl" id="ENSCWAP00000021965.1"/>
    </source>
</evidence>
<dbReference type="InterPro" id="IPR052655">
    <property type="entry name" value="AKNA_Centrosome-Trans_reg"/>
</dbReference>
<feature type="compositionally biased region" description="Basic and acidic residues" evidence="2">
    <location>
        <begin position="653"/>
        <end position="666"/>
    </location>
</feature>
<dbReference type="GO" id="GO:0005874">
    <property type="term" value="C:microtubule"/>
    <property type="evidence" value="ECO:0007669"/>
    <property type="project" value="Ensembl"/>
</dbReference>
<protein>
    <submittedName>
        <fullName evidence="4">AT-hook transcription factor</fullName>
    </submittedName>
</protein>
<feature type="region of interest" description="Disordered" evidence="2">
    <location>
        <begin position="791"/>
        <end position="1062"/>
    </location>
</feature>
<evidence type="ECO:0000313" key="5">
    <source>
        <dbReference type="Proteomes" id="UP000694540"/>
    </source>
</evidence>
<feature type="compositionally biased region" description="Acidic residues" evidence="2">
    <location>
        <begin position="84"/>
        <end position="100"/>
    </location>
</feature>
<reference evidence="4" key="2">
    <citation type="submission" date="2025-09" db="UniProtKB">
        <authorList>
            <consortium name="Ensembl"/>
        </authorList>
    </citation>
    <scope>IDENTIFICATION</scope>
</reference>
<feature type="compositionally biased region" description="Polar residues" evidence="2">
    <location>
        <begin position="871"/>
        <end position="883"/>
    </location>
</feature>
<dbReference type="GO" id="GO:0005654">
    <property type="term" value="C:nucleoplasm"/>
    <property type="evidence" value="ECO:0007669"/>
    <property type="project" value="Ensembl"/>
</dbReference>
<feature type="compositionally biased region" description="Basic and acidic residues" evidence="2">
    <location>
        <begin position="177"/>
        <end position="188"/>
    </location>
</feature>
<feature type="compositionally biased region" description="Polar residues" evidence="2">
    <location>
        <begin position="105"/>
        <end position="116"/>
    </location>
</feature>
<feature type="region of interest" description="Disordered" evidence="2">
    <location>
        <begin position="653"/>
        <end position="745"/>
    </location>
</feature>
<dbReference type="GO" id="GO:0001650">
    <property type="term" value="C:fibrillar center"/>
    <property type="evidence" value="ECO:0007669"/>
    <property type="project" value="Ensembl"/>
</dbReference>
<dbReference type="GO" id="GO:0005814">
    <property type="term" value="C:centriole"/>
    <property type="evidence" value="ECO:0007669"/>
    <property type="project" value="Ensembl"/>
</dbReference>
<feature type="compositionally biased region" description="Polar residues" evidence="2">
    <location>
        <begin position="921"/>
        <end position="930"/>
    </location>
</feature>
<name>A0A8C3X066_9CETA</name>
<evidence type="ECO:0000256" key="1">
    <source>
        <dbReference type="SAM" id="Coils"/>
    </source>
</evidence>
<reference evidence="4" key="1">
    <citation type="submission" date="2025-08" db="UniProtKB">
        <authorList>
            <consortium name="Ensembl"/>
        </authorList>
    </citation>
    <scope>IDENTIFICATION</scope>
</reference>
<feature type="region of interest" description="Disordered" evidence="2">
    <location>
        <begin position="1083"/>
        <end position="1316"/>
    </location>
</feature>
<feature type="domain" description="AKNA" evidence="3">
    <location>
        <begin position="599"/>
        <end position="697"/>
    </location>
</feature>
<gene>
    <name evidence="4" type="primary">AKNA</name>
</gene>
<feature type="coiled-coil region" evidence="1">
    <location>
        <begin position="1380"/>
        <end position="1410"/>
    </location>
</feature>
<feature type="compositionally biased region" description="Acidic residues" evidence="2">
    <location>
        <begin position="120"/>
        <end position="136"/>
    </location>
</feature>
<feature type="region of interest" description="Disordered" evidence="2">
    <location>
        <begin position="413"/>
        <end position="436"/>
    </location>
</feature>